<protein>
    <submittedName>
        <fullName evidence="2">Uncharacterized protein</fullName>
    </submittedName>
</protein>
<gene>
    <name evidence="2" type="ORF">X975_14712</name>
</gene>
<proteinExistence type="predicted"/>
<feature type="non-terminal residue" evidence="2">
    <location>
        <position position="40"/>
    </location>
</feature>
<feature type="compositionally biased region" description="Basic residues" evidence="1">
    <location>
        <begin position="28"/>
        <end position="40"/>
    </location>
</feature>
<organism evidence="2 3">
    <name type="scientific">Stegodyphus mimosarum</name>
    <name type="common">African social velvet spider</name>
    <dbReference type="NCBI Taxonomy" id="407821"/>
    <lineage>
        <taxon>Eukaryota</taxon>
        <taxon>Metazoa</taxon>
        <taxon>Ecdysozoa</taxon>
        <taxon>Arthropoda</taxon>
        <taxon>Chelicerata</taxon>
        <taxon>Arachnida</taxon>
        <taxon>Araneae</taxon>
        <taxon>Araneomorphae</taxon>
        <taxon>Entelegynae</taxon>
        <taxon>Eresoidea</taxon>
        <taxon>Eresidae</taxon>
        <taxon>Stegodyphus</taxon>
    </lineage>
</organism>
<dbReference type="AlphaFoldDB" id="A0A087UV91"/>
<accession>A0A087UV91</accession>
<reference evidence="2 3" key="1">
    <citation type="submission" date="2013-11" db="EMBL/GenBank/DDBJ databases">
        <title>Genome sequencing of Stegodyphus mimosarum.</title>
        <authorList>
            <person name="Bechsgaard J."/>
        </authorList>
    </citation>
    <scope>NUCLEOTIDE SEQUENCE [LARGE SCALE GENOMIC DNA]</scope>
</reference>
<dbReference type="Proteomes" id="UP000054359">
    <property type="component" value="Unassembled WGS sequence"/>
</dbReference>
<name>A0A087UV91_STEMI</name>
<evidence type="ECO:0000256" key="1">
    <source>
        <dbReference type="SAM" id="MobiDB-lite"/>
    </source>
</evidence>
<evidence type="ECO:0000313" key="3">
    <source>
        <dbReference type="Proteomes" id="UP000054359"/>
    </source>
</evidence>
<feature type="region of interest" description="Disordered" evidence="1">
    <location>
        <begin position="1"/>
        <end position="40"/>
    </location>
</feature>
<sequence>MTVFTERRSSGNWPSPQEKRRAQACNSHRQRRRIGGMRRR</sequence>
<evidence type="ECO:0000313" key="2">
    <source>
        <dbReference type="EMBL" id="KFM81280.1"/>
    </source>
</evidence>
<dbReference type="EMBL" id="KK121810">
    <property type="protein sequence ID" value="KFM81280.1"/>
    <property type="molecule type" value="Genomic_DNA"/>
</dbReference>
<keyword evidence="3" id="KW-1185">Reference proteome</keyword>